<evidence type="ECO:0000256" key="7">
    <source>
        <dbReference type="ARBA" id="ARBA00022723"/>
    </source>
</evidence>
<dbReference type="PANTHER" id="PTHR35864">
    <property type="entry name" value="ZINC METALLOPROTEASE MJ0611-RELATED"/>
    <property type="match status" value="1"/>
</dbReference>
<keyword evidence="6 13" id="KW-0812">Transmembrane</keyword>
<protein>
    <submittedName>
        <fullName evidence="15">Site-2 protease family protein</fullName>
    </submittedName>
</protein>
<dbReference type="GO" id="GO:0046872">
    <property type="term" value="F:metal ion binding"/>
    <property type="evidence" value="ECO:0007669"/>
    <property type="project" value="UniProtKB-KW"/>
</dbReference>
<evidence type="ECO:0000256" key="5">
    <source>
        <dbReference type="ARBA" id="ARBA00022670"/>
    </source>
</evidence>
<feature type="domain" description="Peptidase M50" evidence="14">
    <location>
        <begin position="10"/>
        <end position="187"/>
    </location>
</feature>
<dbReference type="AlphaFoldDB" id="A0A8J6XVU3"/>
<keyword evidence="8" id="KW-0378">Hydrolase</keyword>
<reference evidence="15 16" key="1">
    <citation type="submission" date="2020-08" db="EMBL/GenBank/DDBJ databases">
        <title>Acidobacteriota in marine sediments use diverse sulfur dissimilation pathways.</title>
        <authorList>
            <person name="Wasmund K."/>
        </authorList>
    </citation>
    <scope>NUCLEOTIDE SEQUENCE [LARGE SCALE GENOMIC DNA]</scope>
    <source>
        <strain evidence="15">MAG AM4</strain>
    </source>
</reference>
<keyword evidence="12 13" id="KW-0472">Membrane</keyword>
<feature type="transmembrane region" description="Helical" evidence="13">
    <location>
        <begin position="57"/>
        <end position="80"/>
    </location>
</feature>
<evidence type="ECO:0000313" key="15">
    <source>
        <dbReference type="EMBL" id="MBD3868763.1"/>
    </source>
</evidence>
<dbReference type="InterPro" id="IPR052348">
    <property type="entry name" value="Metallopeptidase_M50B"/>
</dbReference>
<organism evidence="15 16">
    <name type="scientific">Candidatus Polarisedimenticola svalbardensis</name>
    <dbReference type="NCBI Taxonomy" id="2886004"/>
    <lineage>
        <taxon>Bacteria</taxon>
        <taxon>Pseudomonadati</taxon>
        <taxon>Acidobacteriota</taxon>
        <taxon>Candidatus Polarisedimenticolia</taxon>
        <taxon>Candidatus Polarisedimenticolales</taxon>
        <taxon>Candidatus Polarisedimenticolaceae</taxon>
        <taxon>Candidatus Polarisedimenticola</taxon>
    </lineage>
</organism>
<gene>
    <name evidence="15" type="ORF">IFK94_11615</name>
</gene>
<keyword evidence="9" id="KW-0862">Zinc</keyword>
<dbReference type="InterPro" id="IPR008915">
    <property type="entry name" value="Peptidase_M50"/>
</dbReference>
<dbReference type="GO" id="GO:0006508">
    <property type="term" value="P:proteolysis"/>
    <property type="evidence" value="ECO:0007669"/>
    <property type="project" value="UniProtKB-KW"/>
</dbReference>
<evidence type="ECO:0000256" key="11">
    <source>
        <dbReference type="ARBA" id="ARBA00023049"/>
    </source>
</evidence>
<evidence type="ECO:0000256" key="12">
    <source>
        <dbReference type="ARBA" id="ARBA00023136"/>
    </source>
</evidence>
<keyword evidence="7" id="KW-0479">Metal-binding</keyword>
<feature type="transmembrane region" description="Helical" evidence="13">
    <location>
        <begin position="101"/>
        <end position="123"/>
    </location>
</feature>
<evidence type="ECO:0000256" key="2">
    <source>
        <dbReference type="ARBA" id="ARBA00004651"/>
    </source>
</evidence>
<dbReference type="GO" id="GO:0008237">
    <property type="term" value="F:metallopeptidase activity"/>
    <property type="evidence" value="ECO:0007669"/>
    <property type="project" value="UniProtKB-KW"/>
</dbReference>
<evidence type="ECO:0000256" key="8">
    <source>
        <dbReference type="ARBA" id="ARBA00022801"/>
    </source>
</evidence>
<dbReference type="GO" id="GO:0005886">
    <property type="term" value="C:plasma membrane"/>
    <property type="evidence" value="ECO:0007669"/>
    <property type="project" value="UniProtKB-SubCell"/>
</dbReference>
<comment type="caution">
    <text evidence="15">The sequence shown here is derived from an EMBL/GenBank/DDBJ whole genome shotgun (WGS) entry which is preliminary data.</text>
</comment>
<evidence type="ECO:0000256" key="6">
    <source>
        <dbReference type="ARBA" id="ARBA00022692"/>
    </source>
</evidence>
<dbReference type="Pfam" id="PF02163">
    <property type="entry name" value="Peptidase_M50"/>
    <property type="match status" value="1"/>
</dbReference>
<accession>A0A8J6XVU3</accession>
<keyword evidence="4" id="KW-1003">Cell membrane</keyword>
<name>A0A8J6XVU3_9BACT</name>
<evidence type="ECO:0000256" key="4">
    <source>
        <dbReference type="ARBA" id="ARBA00022475"/>
    </source>
</evidence>
<evidence type="ECO:0000256" key="3">
    <source>
        <dbReference type="ARBA" id="ARBA00007931"/>
    </source>
</evidence>
<proteinExistence type="inferred from homology"/>
<keyword evidence="5 15" id="KW-0645">Protease</keyword>
<feature type="transmembrane region" description="Helical" evidence="13">
    <location>
        <begin position="150"/>
        <end position="167"/>
    </location>
</feature>
<dbReference type="CDD" id="cd06158">
    <property type="entry name" value="S2P-M50_like_1"/>
    <property type="match status" value="1"/>
</dbReference>
<keyword evidence="10 13" id="KW-1133">Transmembrane helix</keyword>
<evidence type="ECO:0000259" key="14">
    <source>
        <dbReference type="Pfam" id="PF02163"/>
    </source>
</evidence>
<dbReference type="Proteomes" id="UP000648239">
    <property type="component" value="Unassembled WGS sequence"/>
</dbReference>
<dbReference type="PANTHER" id="PTHR35864:SF1">
    <property type="entry name" value="ZINC METALLOPROTEASE YWHC-RELATED"/>
    <property type="match status" value="1"/>
</dbReference>
<evidence type="ECO:0000256" key="1">
    <source>
        <dbReference type="ARBA" id="ARBA00001947"/>
    </source>
</evidence>
<dbReference type="InterPro" id="IPR044537">
    <property type="entry name" value="Rip2-like"/>
</dbReference>
<evidence type="ECO:0000256" key="9">
    <source>
        <dbReference type="ARBA" id="ARBA00022833"/>
    </source>
</evidence>
<sequence>MMLMLPLWYVVFLLSITAHEGAHALVARIGGDDTAYLGGQVTLNPVPHIMREPFGTVIIPLLTFFMLHGGWMMGWASAPYDPLWEERYPRRAAAMALAGPLANLGLAALGFMALKAGLVLGWWEPLGAGFDNLVAPVEAGNGLADGAGRLLSVLMGLNLVLFVFNLIPMPPLDGASVLSGLFAPARRFVFLLRSNALGGLLGIVVAWNLLPRLLRPVYEFVLGMLW</sequence>
<evidence type="ECO:0000256" key="13">
    <source>
        <dbReference type="SAM" id="Phobius"/>
    </source>
</evidence>
<comment type="cofactor">
    <cofactor evidence="1">
        <name>Zn(2+)</name>
        <dbReference type="ChEBI" id="CHEBI:29105"/>
    </cofactor>
</comment>
<comment type="similarity">
    <text evidence="3">Belongs to the peptidase M50B family.</text>
</comment>
<evidence type="ECO:0000256" key="10">
    <source>
        <dbReference type="ARBA" id="ARBA00022989"/>
    </source>
</evidence>
<evidence type="ECO:0000313" key="16">
    <source>
        <dbReference type="Proteomes" id="UP000648239"/>
    </source>
</evidence>
<dbReference type="EMBL" id="JACXWD010000042">
    <property type="protein sequence ID" value="MBD3868763.1"/>
    <property type="molecule type" value="Genomic_DNA"/>
</dbReference>
<feature type="transmembrane region" description="Helical" evidence="13">
    <location>
        <begin position="188"/>
        <end position="210"/>
    </location>
</feature>
<comment type="subcellular location">
    <subcellularLocation>
        <location evidence="2">Cell membrane</location>
        <topology evidence="2">Multi-pass membrane protein</topology>
    </subcellularLocation>
</comment>
<keyword evidence="11" id="KW-0482">Metalloprotease</keyword>